<keyword evidence="2" id="KW-0645">Protease</keyword>
<evidence type="ECO:0000313" key="9">
    <source>
        <dbReference type="Proteomes" id="UP000320333"/>
    </source>
</evidence>
<sequence>MQAILLWALLIVHALQVSCQGIREKQHLSLEKTKQDILDDIRGKLIKLATPKVVVKTGFFEQRTDHFGRRPELVNATFQQYYAMIDEFYRVGGPVFLIVSGEAELDESWVSQRMLPRQLAERYGGILITLEHRFYGPAGRSVPTADLSNDSLRSLLVSDQAIEDMANLVASFPATFPEYSLGNNTRWFVIGGSYAGNLAAWLIDRHPDLVFAAHASSAPVVATQDFWRYSFAVDEGMTYFAGSSACMHGWTRAVRAFDEHAASLRNDPARLAEFKSRFWLSQLDSMGDIGMIVTQGFSSTVQYAPQYNFLINPNDTDPGVTFLDALCDGKYFPAFTDQLATTEQLLESLQNLTIQYLATQAGMESDKDPNAAMLATTLIEDRSLDNSWYLWYYQSCNEFGYSLTAQSVDPQKKQLIENWSVYSQSLSLEYQQGWCILTGLAETTTGAASIQLTNAKYGGLNVNASRVLWINGALDPWHWLSNYGASPDPRHKVMTFANATHCSDLYGPQKTSSEYENKMFANVFAVYDEWMAEREPETPSVETPKIATPKIEAPKLEVSSQDFPLVLWIAISFGIAAPVLAAVAFLRWRHRTPVEARATTIEKGKVEKKMENRK</sequence>
<feature type="transmembrane region" description="Helical" evidence="6">
    <location>
        <begin position="565"/>
        <end position="586"/>
    </location>
</feature>
<dbReference type="GO" id="GO:0070008">
    <property type="term" value="F:serine-type exopeptidase activity"/>
    <property type="evidence" value="ECO:0007669"/>
    <property type="project" value="InterPro"/>
</dbReference>
<evidence type="ECO:0000256" key="5">
    <source>
        <dbReference type="ARBA" id="ARBA00023180"/>
    </source>
</evidence>
<feature type="chain" id="PRO_5021347743" description="Peptidase S28" evidence="7">
    <location>
        <begin position="20"/>
        <end position="614"/>
    </location>
</feature>
<dbReference type="Gene3D" id="3.40.50.1820">
    <property type="entry name" value="alpha/beta hydrolase"/>
    <property type="match status" value="1"/>
</dbReference>
<evidence type="ECO:0000256" key="6">
    <source>
        <dbReference type="SAM" id="Phobius"/>
    </source>
</evidence>
<evidence type="ECO:0000256" key="7">
    <source>
        <dbReference type="SAM" id="SignalP"/>
    </source>
</evidence>
<keyword evidence="3 7" id="KW-0732">Signal</keyword>
<dbReference type="GO" id="GO:0008239">
    <property type="term" value="F:dipeptidyl-peptidase activity"/>
    <property type="evidence" value="ECO:0007669"/>
    <property type="project" value="TreeGrafter"/>
</dbReference>
<keyword evidence="9" id="KW-1185">Reference proteome</keyword>
<dbReference type="InterPro" id="IPR029058">
    <property type="entry name" value="AB_hydrolase_fold"/>
</dbReference>
<dbReference type="InterPro" id="IPR042269">
    <property type="entry name" value="Ser_carbopepase_S28_SKS"/>
</dbReference>
<dbReference type="Gene3D" id="1.20.120.980">
    <property type="entry name" value="Serine carboxypeptidase S28, SKS domain"/>
    <property type="match status" value="1"/>
</dbReference>
<evidence type="ECO:0000256" key="4">
    <source>
        <dbReference type="ARBA" id="ARBA00022801"/>
    </source>
</evidence>
<gene>
    <name evidence="8" type="ORF">CcCBS67573_g01256</name>
</gene>
<name>A0A507FMG6_9FUNG</name>
<dbReference type="PANTHER" id="PTHR11010">
    <property type="entry name" value="PROTEASE S28 PRO-X CARBOXYPEPTIDASE-RELATED"/>
    <property type="match status" value="1"/>
</dbReference>
<evidence type="ECO:0000256" key="3">
    <source>
        <dbReference type="ARBA" id="ARBA00022729"/>
    </source>
</evidence>
<reference evidence="8 9" key="1">
    <citation type="journal article" date="2019" name="Sci. Rep.">
        <title>Comparative genomics of chytrid fungi reveal insights into the obligate biotrophic and pathogenic lifestyle of Synchytrium endobioticum.</title>
        <authorList>
            <person name="van de Vossenberg B.T.L.H."/>
            <person name="Warris S."/>
            <person name="Nguyen H.D.T."/>
            <person name="van Gent-Pelzer M.P.E."/>
            <person name="Joly D.L."/>
            <person name="van de Geest H.C."/>
            <person name="Bonants P.J.M."/>
            <person name="Smith D.S."/>
            <person name="Levesque C.A."/>
            <person name="van der Lee T.A.J."/>
        </authorList>
    </citation>
    <scope>NUCLEOTIDE SEQUENCE [LARGE SCALE GENOMIC DNA]</scope>
    <source>
        <strain evidence="8 9">CBS 675.73</strain>
    </source>
</reference>
<dbReference type="OrthoDB" id="1735038at2759"/>
<evidence type="ECO:0000313" key="8">
    <source>
        <dbReference type="EMBL" id="TPX77452.1"/>
    </source>
</evidence>
<feature type="signal peptide" evidence="7">
    <location>
        <begin position="1"/>
        <end position="19"/>
    </location>
</feature>
<dbReference type="PANTHER" id="PTHR11010:SF117">
    <property type="entry name" value="SERINE PROTEASE 16"/>
    <property type="match status" value="1"/>
</dbReference>
<comment type="caution">
    <text evidence="8">The sequence shown here is derived from an EMBL/GenBank/DDBJ whole genome shotgun (WGS) entry which is preliminary data.</text>
</comment>
<comment type="similarity">
    <text evidence="1">Belongs to the peptidase S28 family.</text>
</comment>
<protein>
    <recommendedName>
        <fullName evidence="10">Peptidase S28</fullName>
    </recommendedName>
</protein>
<dbReference type="EMBL" id="QEAP01000020">
    <property type="protein sequence ID" value="TPX77452.1"/>
    <property type="molecule type" value="Genomic_DNA"/>
</dbReference>
<dbReference type="Pfam" id="PF05577">
    <property type="entry name" value="Peptidase_S28"/>
    <property type="match status" value="1"/>
</dbReference>
<dbReference type="Proteomes" id="UP000320333">
    <property type="component" value="Unassembled WGS sequence"/>
</dbReference>
<keyword evidence="5" id="KW-0325">Glycoprotein</keyword>
<keyword evidence="6" id="KW-0812">Transmembrane</keyword>
<keyword evidence="6" id="KW-1133">Transmembrane helix</keyword>
<proteinExistence type="inferred from homology"/>
<keyword evidence="6" id="KW-0472">Membrane</keyword>
<keyword evidence="4" id="KW-0378">Hydrolase</keyword>
<accession>A0A507FMG6</accession>
<dbReference type="GO" id="GO:0006508">
    <property type="term" value="P:proteolysis"/>
    <property type="evidence" value="ECO:0007669"/>
    <property type="project" value="UniProtKB-KW"/>
</dbReference>
<dbReference type="SUPFAM" id="SSF53474">
    <property type="entry name" value="alpha/beta-Hydrolases"/>
    <property type="match status" value="1"/>
</dbReference>
<evidence type="ECO:0000256" key="2">
    <source>
        <dbReference type="ARBA" id="ARBA00022670"/>
    </source>
</evidence>
<organism evidence="8 9">
    <name type="scientific">Chytriomyces confervae</name>
    <dbReference type="NCBI Taxonomy" id="246404"/>
    <lineage>
        <taxon>Eukaryota</taxon>
        <taxon>Fungi</taxon>
        <taxon>Fungi incertae sedis</taxon>
        <taxon>Chytridiomycota</taxon>
        <taxon>Chytridiomycota incertae sedis</taxon>
        <taxon>Chytridiomycetes</taxon>
        <taxon>Chytridiales</taxon>
        <taxon>Chytriomycetaceae</taxon>
        <taxon>Chytriomyces</taxon>
    </lineage>
</organism>
<dbReference type="InterPro" id="IPR008758">
    <property type="entry name" value="Peptidase_S28"/>
</dbReference>
<evidence type="ECO:0000256" key="1">
    <source>
        <dbReference type="ARBA" id="ARBA00011079"/>
    </source>
</evidence>
<evidence type="ECO:0008006" key="10">
    <source>
        <dbReference type="Google" id="ProtNLM"/>
    </source>
</evidence>
<dbReference type="AlphaFoldDB" id="A0A507FMG6"/>